<dbReference type="RefSeq" id="WP_289115224.1">
    <property type="nucleotide sequence ID" value="NZ_JASZZX010000025.1"/>
</dbReference>
<name>A0ABT7P5Z8_MYCIT</name>
<accession>A0ABT7P5Z8</accession>
<evidence type="ECO:0000313" key="2">
    <source>
        <dbReference type="Proteomes" id="UP001529272"/>
    </source>
</evidence>
<organism evidence="1 2">
    <name type="scientific">Mycobacterium intracellulare subsp. chimaera</name>
    <dbReference type="NCBI Taxonomy" id="222805"/>
    <lineage>
        <taxon>Bacteria</taxon>
        <taxon>Bacillati</taxon>
        <taxon>Actinomycetota</taxon>
        <taxon>Actinomycetes</taxon>
        <taxon>Mycobacteriales</taxon>
        <taxon>Mycobacteriaceae</taxon>
        <taxon>Mycobacterium</taxon>
        <taxon>Mycobacterium avium complex (MAC)</taxon>
    </lineage>
</organism>
<protein>
    <submittedName>
        <fullName evidence="1">Uncharacterized protein</fullName>
    </submittedName>
</protein>
<dbReference type="EMBL" id="JASZZX010000025">
    <property type="protein sequence ID" value="MDM3928715.1"/>
    <property type="molecule type" value="Genomic_DNA"/>
</dbReference>
<sequence length="120" mass="12846">MLKYTGTNRSGIAAGGALDNMSAADLAKLLYERRWPSATITDASGETVGGVGPQYPGARQRIWWGDPAVDPQPRRCRQCGRTDLAACQTPAGPCAWRDIYDDNTGICTTCVPASTAREAR</sequence>
<comment type="caution">
    <text evidence="1">The sequence shown here is derived from an EMBL/GenBank/DDBJ whole genome shotgun (WGS) entry which is preliminary data.</text>
</comment>
<gene>
    <name evidence="1" type="ORF">QRB35_22140</name>
</gene>
<reference evidence="1" key="1">
    <citation type="submission" date="2023-06" db="EMBL/GenBank/DDBJ databases">
        <title>Itaconate inhibition of nontuberculous mycobacteria.</title>
        <authorList>
            <person name="Breen P."/>
            <person name="Zimbric M."/>
            <person name="Caverly L."/>
        </authorList>
    </citation>
    <scope>NUCLEOTIDE SEQUENCE</scope>
    <source>
        <strain evidence="1">FLAC1071</strain>
    </source>
</reference>
<proteinExistence type="predicted"/>
<dbReference type="Proteomes" id="UP001529272">
    <property type="component" value="Unassembled WGS sequence"/>
</dbReference>
<reference evidence="1" key="2">
    <citation type="submission" date="2023-06" db="EMBL/GenBank/DDBJ databases">
        <authorList>
            <person name="Spilker T."/>
        </authorList>
    </citation>
    <scope>NUCLEOTIDE SEQUENCE</scope>
    <source>
        <strain evidence="1">FLAC1071</strain>
    </source>
</reference>
<keyword evidence="2" id="KW-1185">Reference proteome</keyword>
<evidence type="ECO:0000313" key="1">
    <source>
        <dbReference type="EMBL" id="MDM3928715.1"/>
    </source>
</evidence>